<evidence type="ECO:0000313" key="2">
    <source>
        <dbReference type="Proteomes" id="UP000287401"/>
    </source>
</evidence>
<comment type="caution">
    <text evidence="1">The sequence shown here is derived from an EMBL/GenBank/DDBJ whole genome shotgun (WGS) entry which is preliminary data.</text>
</comment>
<organism evidence="1 2">
    <name type="scientific">Sphingobium yanoikuyae</name>
    <name type="common">Sphingomonas yanoikuyae</name>
    <dbReference type="NCBI Taxonomy" id="13690"/>
    <lineage>
        <taxon>Bacteria</taxon>
        <taxon>Pseudomonadati</taxon>
        <taxon>Pseudomonadota</taxon>
        <taxon>Alphaproteobacteria</taxon>
        <taxon>Sphingomonadales</taxon>
        <taxon>Sphingomonadaceae</taxon>
        <taxon>Sphingobium</taxon>
    </lineage>
</organism>
<proteinExistence type="predicted"/>
<evidence type="ECO:0000313" key="1">
    <source>
        <dbReference type="EMBL" id="RSU58197.1"/>
    </source>
</evidence>
<dbReference type="Proteomes" id="UP000287401">
    <property type="component" value="Unassembled WGS sequence"/>
</dbReference>
<reference evidence="1 2" key="1">
    <citation type="submission" date="2018-07" db="EMBL/GenBank/DDBJ databases">
        <title>Genomic and Epidemiologic Investigation of an Indolent Hospital Outbreak.</title>
        <authorList>
            <person name="Johnson R.C."/>
            <person name="Deming C."/>
            <person name="Conlan S."/>
            <person name="Zellmer C.J."/>
            <person name="Michelin A.V."/>
            <person name="Lee-Lin S."/>
            <person name="Thomas P.J."/>
            <person name="Park M."/>
            <person name="Weingarten R.A."/>
            <person name="Less J."/>
            <person name="Dekker J.P."/>
            <person name="Frank K.M."/>
            <person name="Musser K.A."/>
            <person name="Mcquiston J.R."/>
            <person name="Henderson D.K."/>
            <person name="Lau A.F."/>
            <person name="Palmore T.N."/>
            <person name="Segre J.A."/>
        </authorList>
    </citation>
    <scope>NUCLEOTIDE SEQUENCE [LARGE SCALE GENOMIC DNA]</scope>
    <source>
        <strain evidence="1 2">SK-NIH.Env6_1116</strain>
    </source>
</reference>
<dbReference type="AlphaFoldDB" id="A0A430BZR1"/>
<sequence length="140" mass="15078">MSDVDTIVRGRQLAMRREIDRRGIALKAVSYDSGIPMPTLLSYFPGGEREPSVLPATALFKLLAGNALPHDVLSLILPDGEQIVRAPEDIDHDELERVARDYLAAKGAAHHPDSPGGREISDCEDDALDAKAARLLAVAA</sequence>
<gene>
    <name evidence="1" type="ORF">DAH51_07260</name>
</gene>
<protein>
    <submittedName>
        <fullName evidence="1">Uncharacterized protein</fullName>
    </submittedName>
</protein>
<name>A0A430BZR1_SPHYA</name>
<dbReference type="RefSeq" id="WP_125997936.1">
    <property type="nucleotide sequence ID" value="NZ_QRAL01000006.1"/>
</dbReference>
<accession>A0A430BZR1</accession>
<dbReference type="EMBL" id="QRAL01000006">
    <property type="protein sequence ID" value="RSU58197.1"/>
    <property type="molecule type" value="Genomic_DNA"/>
</dbReference>